<evidence type="ECO:0000256" key="5">
    <source>
        <dbReference type="ARBA" id="ARBA00022729"/>
    </source>
</evidence>
<dbReference type="GO" id="GO:0005886">
    <property type="term" value="C:plasma membrane"/>
    <property type="evidence" value="ECO:0007669"/>
    <property type="project" value="TreeGrafter"/>
</dbReference>
<evidence type="ECO:0000313" key="15">
    <source>
        <dbReference type="Proteomes" id="UP001188597"/>
    </source>
</evidence>
<protein>
    <recommendedName>
        <fullName evidence="13">Phytocyanin domain-containing protein</fullName>
    </recommendedName>
</protein>
<evidence type="ECO:0000256" key="8">
    <source>
        <dbReference type="ARBA" id="ARBA00023008"/>
    </source>
</evidence>
<keyword evidence="3 12" id="KW-0812">Transmembrane</keyword>
<dbReference type="GO" id="GO:0009610">
    <property type="term" value="P:response to symbiotic fungus"/>
    <property type="evidence" value="ECO:0007669"/>
    <property type="project" value="UniProtKB-ARBA"/>
</dbReference>
<evidence type="ECO:0000256" key="4">
    <source>
        <dbReference type="ARBA" id="ARBA00022723"/>
    </source>
</evidence>
<dbReference type="InterPro" id="IPR008972">
    <property type="entry name" value="Cupredoxin"/>
</dbReference>
<dbReference type="PANTHER" id="PTHR33021:SF533">
    <property type="entry name" value="PHYTOCYANIN DOMAIN-CONTAINING PROTEIN"/>
    <property type="match status" value="1"/>
</dbReference>
<keyword evidence="4" id="KW-0479">Metal-binding</keyword>
<keyword evidence="15" id="KW-1185">Reference proteome</keyword>
<feature type="transmembrane region" description="Helical" evidence="12">
    <location>
        <begin position="12"/>
        <end position="32"/>
    </location>
</feature>
<dbReference type="CDD" id="cd04216">
    <property type="entry name" value="Phytocyanin"/>
    <property type="match status" value="2"/>
</dbReference>
<accession>A0AA88WVF2</accession>
<evidence type="ECO:0000313" key="14">
    <source>
        <dbReference type="EMBL" id="KAK3034872.1"/>
    </source>
</evidence>
<dbReference type="PROSITE" id="PS51485">
    <property type="entry name" value="PHYTOCYANIN"/>
    <property type="match status" value="2"/>
</dbReference>
<keyword evidence="7 12" id="KW-1133">Transmembrane helix</keyword>
<gene>
    <name evidence="14" type="ORF">RJ639_033235</name>
</gene>
<dbReference type="SUPFAM" id="SSF49503">
    <property type="entry name" value="Cupredoxins"/>
    <property type="match status" value="2"/>
</dbReference>
<name>A0AA88WVF2_9ASTE</name>
<dbReference type="Pfam" id="PF02298">
    <property type="entry name" value="Cu_bind_like"/>
    <property type="match status" value="2"/>
</dbReference>
<comment type="subcellular location">
    <subcellularLocation>
        <location evidence="1">Membrane</location>
        <topology evidence="1">Single-pass type I membrane protein</topology>
    </subcellularLocation>
</comment>
<feature type="transmembrane region" description="Helical" evidence="12">
    <location>
        <begin position="300"/>
        <end position="320"/>
    </location>
</feature>
<organism evidence="14 15">
    <name type="scientific">Escallonia herrerae</name>
    <dbReference type="NCBI Taxonomy" id="1293975"/>
    <lineage>
        <taxon>Eukaryota</taxon>
        <taxon>Viridiplantae</taxon>
        <taxon>Streptophyta</taxon>
        <taxon>Embryophyta</taxon>
        <taxon>Tracheophyta</taxon>
        <taxon>Spermatophyta</taxon>
        <taxon>Magnoliopsida</taxon>
        <taxon>eudicotyledons</taxon>
        <taxon>Gunneridae</taxon>
        <taxon>Pentapetalae</taxon>
        <taxon>asterids</taxon>
        <taxon>campanulids</taxon>
        <taxon>Escalloniales</taxon>
        <taxon>Escalloniaceae</taxon>
        <taxon>Escallonia</taxon>
    </lineage>
</organism>
<feature type="domain" description="Phytocyanin" evidence="13">
    <location>
        <begin position="35"/>
        <end position="135"/>
    </location>
</feature>
<keyword evidence="11" id="KW-0325">Glycoprotein</keyword>
<keyword evidence="6" id="KW-0249">Electron transport</keyword>
<dbReference type="FunFam" id="2.60.40.420:FF:000067">
    <property type="entry name" value="Cupredoxin superfamily protein"/>
    <property type="match status" value="2"/>
</dbReference>
<keyword evidence="10" id="KW-1015">Disulfide bond</keyword>
<evidence type="ECO:0000256" key="7">
    <source>
        <dbReference type="ARBA" id="ARBA00022989"/>
    </source>
</evidence>
<keyword evidence="8" id="KW-0186">Copper</keyword>
<dbReference type="InterPro" id="IPR039391">
    <property type="entry name" value="Phytocyanin-like"/>
</dbReference>
<reference evidence="14" key="1">
    <citation type="submission" date="2022-12" db="EMBL/GenBank/DDBJ databases">
        <title>Draft genome assemblies for two species of Escallonia (Escalloniales).</title>
        <authorList>
            <person name="Chanderbali A."/>
            <person name="Dervinis C."/>
            <person name="Anghel I."/>
            <person name="Soltis D."/>
            <person name="Soltis P."/>
            <person name="Zapata F."/>
        </authorList>
    </citation>
    <scope>NUCLEOTIDE SEQUENCE</scope>
    <source>
        <strain evidence="14">UCBG64.0493</strain>
        <tissue evidence="14">Leaf</tissue>
    </source>
</reference>
<dbReference type="GO" id="GO:0046872">
    <property type="term" value="F:metal ion binding"/>
    <property type="evidence" value="ECO:0007669"/>
    <property type="project" value="UniProtKB-KW"/>
</dbReference>
<keyword evidence="9 12" id="KW-0472">Membrane</keyword>
<evidence type="ECO:0000259" key="13">
    <source>
        <dbReference type="PROSITE" id="PS51485"/>
    </source>
</evidence>
<dbReference type="Proteomes" id="UP001188597">
    <property type="component" value="Unassembled WGS sequence"/>
</dbReference>
<keyword evidence="2" id="KW-0813">Transport</keyword>
<dbReference type="GO" id="GO:0009055">
    <property type="term" value="F:electron transfer activity"/>
    <property type="evidence" value="ECO:0007669"/>
    <property type="project" value="InterPro"/>
</dbReference>
<comment type="caution">
    <text evidence="14">The sequence shown here is derived from an EMBL/GenBank/DDBJ whole genome shotgun (WGS) entry which is preliminary data.</text>
</comment>
<feature type="transmembrane region" description="Helical" evidence="12">
    <location>
        <begin position="158"/>
        <end position="180"/>
    </location>
</feature>
<dbReference type="InterPro" id="IPR003245">
    <property type="entry name" value="Phytocyanin_dom"/>
</dbReference>
<feature type="domain" description="Phytocyanin" evidence="13">
    <location>
        <begin position="183"/>
        <end position="283"/>
    </location>
</feature>
<dbReference type="Gene3D" id="2.60.40.420">
    <property type="entry name" value="Cupredoxins - blue copper proteins"/>
    <property type="match status" value="2"/>
</dbReference>
<evidence type="ECO:0000256" key="10">
    <source>
        <dbReference type="ARBA" id="ARBA00023157"/>
    </source>
</evidence>
<evidence type="ECO:0000256" key="2">
    <source>
        <dbReference type="ARBA" id="ARBA00022448"/>
    </source>
</evidence>
<evidence type="ECO:0000256" key="11">
    <source>
        <dbReference type="ARBA" id="ARBA00023180"/>
    </source>
</evidence>
<evidence type="ECO:0000256" key="6">
    <source>
        <dbReference type="ARBA" id="ARBA00022982"/>
    </source>
</evidence>
<evidence type="ECO:0000256" key="3">
    <source>
        <dbReference type="ARBA" id="ARBA00022692"/>
    </source>
</evidence>
<dbReference type="PANTHER" id="PTHR33021">
    <property type="entry name" value="BLUE COPPER PROTEIN"/>
    <property type="match status" value="1"/>
</dbReference>
<evidence type="ECO:0000256" key="12">
    <source>
        <dbReference type="SAM" id="Phobius"/>
    </source>
</evidence>
<dbReference type="AlphaFoldDB" id="A0AA88WVF2"/>
<evidence type="ECO:0000256" key="9">
    <source>
        <dbReference type="ARBA" id="ARBA00023136"/>
    </source>
</evidence>
<keyword evidence="5" id="KW-0732">Signal</keyword>
<feature type="non-terminal residue" evidence="14">
    <location>
        <position position="1"/>
    </location>
</feature>
<sequence>NTREREKAIVIFMAYNMLGFFIILAVLSPAMVSAKDFVVGDDKGWTTGFDYKTWAKGKDFRVGDRLIFQYPFGAHNVFKVNGTGFESCIKPALTEALTSGNDVIVLATPGRKWYICGVGPHCAVGGQKLFITVTSEWMAPSPSPLATIHKRDGEKGNLIFMASNMLGFIVILAIVSPALVSAKDFIVGDDKGWTTNFDYQTWTQGKDFRVGDRLVFQYPVGAHNVFKVNGTGFESCIKPALTEALTSGNDAIVLATPGRKWYICGIGQHCAAAGQKLFITVNSEWMAPSPSPSENSSNGIIPKFFPTAMMVVLIVSIFGLSF</sequence>
<evidence type="ECO:0000256" key="1">
    <source>
        <dbReference type="ARBA" id="ARBA00004479"/>
    </source>
</evidence>
<proteinExistence type="predicted"/>
<dbReference type="EMBL" id="JAVXUP010000189">
    <property type="protein sequence ID" value="KAK3034872.1"/>
    <property type="molecule type" value="Genomic_DNA"/>
</dbReference>